<name>A0ABS8CA43_9BURK</name>
<organism evidence="2 3">
    <name type="scientific">Mesopusillimonas faecipullorum</name>
    <dbReference type="NCBI Taxonomy" id="2755040"/>
    <lineage>
        <taxon>Bacteria</taxon>
        <taxon>Pseudomonadati</taxon>
        <taxon>Pseudomonadota</taxon>
        <taxon>Betaproteobacteria</taxon>
        <taxon>Burkholderiales</taxon>
        <taxon>Alcaligenaceae</taxon>
        <taxon>Mesopusillimonas</taxon>
    </lineage>
</organism>
<comment type="caution">
    <text evidence="2">The sequence shown here is derived from an EMBL/GenBank/DDBJ whole genome shotgun (WGS) entry which is preliminary data.</text>
</comment>
<dbReference type="SUPFAM" id="SSF53448">
    <property type="entry name" value="Nucleotide-diphospho-sugar transferases"/>
    <property type="match status" value="1"/>
</dbReference>
<dbReference type="RefSeq" id="WP_226953013.1">
    <property type="nucleotide sequence ID" value="NZ_JACDXW010000001.1"/>
</dbReference>
<proteinExistence type="predicted"/>
<dbReference type="Gene3D" id="3.90.550.10">
    <property type="entry name" value="Spore Coat Polysaccharide Biosynthesis Protein SpsA, Chain A"/>
    <property type="match status" value="1"/>
</dbReference>
<gene>
    <name evidence="2" type="ORF">H0484_01845</name>
</gene>
<feature type="domain" description="Glycosyltransferase 2-like" evidence="1">
    <location>
        <begin position="7"/>
        <end position="111"/>
    </location>
</feature>
<sequence>MRAPFFTVMTPTFNRAHTLGRVFESLLAQTGVDFEWLVVDDGSTDNTAQEVAQWQQHAPFPVRYVWQPNRHKKAAFNHGVREARGSWLVALDSDDALEADALAQMQAVIASLPTERQAVFFAVTGLCARPDGRIVGDLFPKDGMDASVLDMVFRYRVAGEKFGCMRTEVLRRFPFPEDVPGFVPESLVWRAIARAGYLSRHVNQVFRVYHDSGDSLSRQGVDGGRHALGLWLLAQDTLCHCMPWFRYWPKAFLLAAARYTRFGMHLRHDGQALPEMPPLSGQARVLCALMWPVGAALYWRDRRQKGGPAGA</sequence>
<accession>A0ABS8CA43</accession>
<evidence type="ECO:0000259" key="1">
    <source>
        <dbReference type="Pfam" id="PF00535"/>
    </source>
</evidence>
<evidence type="ECO:0000313" key="3">
    <source>
        <dbReference type="Proteomes" id="UP000776983"/>
    </source>
</evidence>
<protein>
    <submittedName>
        <fullName evidence="2">Glycosyltransferase family 2 protein</fullName>
    </submittedName>
</protein>
<keyword evidence="3" id="KW-1185">Reference proteome</keyword>
<dbReference type="EMBL" id="JACDXW010000001">
    <property type="protein sequence ID" value="MCB5362499.1"/>
    <property type="molecule type" value="Genomic_DNA"/>
</dbReference>
<dbReference type="CDD" id="cd00761">
    <property type="entry name" value="Glyco_tranf_GTA_type"/>
    <property type="match status" value="1"/>
</dbReference>
<evidence type="ECO:0000313" key="2">
    <source>
        <dbReference type="EMBL" id="MCB5362499.1"/>
    </source>
</evidence>
<reference evidence="2 3" key="1">
    <citation type="submission" date="2020-07" db="EMBL/GenBank/DDBJ databases">
        <title>Pusillimonas sp. nov., isolated from poultry manure in Taiwan.</title>
        <authorList>
            <person name="Lin S.-Y."/>
            <person name="Tang Y.-S."/>
            <person name="Young C.-C."/>
        </authorList>
    </citation>
    <scope>NUCLEOTIDE SEQUENCE [LARGE SCALE GENOMIC DNA]</scope>
    <source>
        <strain evidence="2 3">CC-YST705</strain>
    </source>
</reference>
<dbReference type="InterPro" id="IPR050834">
    <property type="entry name" value="Glycosyltransf_2"/>
</dbReference>
<dbReference type="Proteomes" id="UP000776983">
    <property type="component" value="Unassembled WGS sequence"/>
</dbReference>
<dbReference type="PANTHER" id="PTHR43685:SF2">
    <property type="entry name" value="GLYCOSYLTRANSFERASE 2-LIKE DOMAIN-CONTAINING PROTEIN"/>
    <property type="match status" value="1"/>
</dbReference>
<dbReference type="InterPro" id="IPR029044">
    <property type="entry name" value="Nucleotide-diphossugar_trans"/>
</dbReference>
<dbReference type="Pfam" id="PF00535">
    <property type="entry name" value="Glycos_transf_2"/>
    <property type="match status" value="1"/>
</dbReference>
<dbReference type="PANTHER" id="PTHR43685">
    <property type="entry name" value="GLYCOSYLTRANSFERASE"/>
    <property type="match status" value="1"/>
</dbReference>
<dbReference type="InterPro" id="IPR001173">
    <property type="entry name" value="Glyco_trans_2-like"/>
</dbReference>